<dbReference type="Proteomes" id="UP000614721">
    <property type="component" value="Unassembled WGS sequence"/>
</dbReference>
<dbReference type="Pfam" id="PF01041">
    <property type="entry name" value="DegT_DnrJ_EryC1"/>
    <property type="match status" value="1"/>
</dbReference>
<dbReference type="InterPro" id="IPR000653">
    <property type="entry name" value="DegT/StrS_aminotransferase"/>
</dbReference>
<evidence type="ECO:0000313" key="4">
    <source>
        <dbReference type="EMBL" id="MBG2878318.1"/>
    </source>
</evidence>
<accession>A0ABS0IQN4</accession>
<reference evidence="4 5" key="1">
    <citation type="submission" date="2020-11" db="EMBL/GenBank/DDBJ databases">
        <title>Enhanced detection system for hospital associated transmission using whole genome sequencing surveillance.</title>
        <authorList>
            <person name="Harrison L.H."/>
            <person name="Van Tyne D."/>
            <person name="Marsh J.W."/>
            <person name="Griffith M.P."/>
            <person name="Snyder D.J."/>
            <person name="Cooper V.S."/>
            <person name="Mustapha M."/>
        </authorList>
    </citation>
    <scope>NUCLEOTIDE SEQUENCE [LARGE SCALE GENOMIC DNA]</scope>
    <source>
        <strain evidence="4 5">PR00075</strain>
    </source>
</reference>
<keyword evidence="5" id="KW-1185">Reference proteome</keyword>
<keyword evidence="1 3" id="KW-0663">Pyridoxal phosphate</keyword>
<evidence type="ECO:0000256" key="1">
    <source>
        <dbReference type="ARBA" id="ARBA00022898"/>
    </source>
</evidence>
<dbReference type="RefSeq" id="WP_196566826.1">
    <property type="nucleotide sequence ID" value="NZ_JADRYY010000008.1"/>
</dbReference>
<dbReference type="SUPFAM" id="SSF53383">
    <property type="entry name" value="PLP-dependent transferases"/>
    <property type="match status" value="1"/>
</dbReference>
<keyword evidence="4" id="KW-0808">Transferase</keyword>
<proteinExistence type="inferred from homology"/>
<evidence type="ECO:0000256" key="3">
    <source>
        <dbReference type="RuleBase" id="RU004508"/>
    </source>
</evidence>
<sequence length="367" mass="41950">MNTITVTSPLFPPLETLEPYLKDIWDKKWLTNNGHYHQCLENALCEYLNVPYISLYSNGTLALIAAINVLELKGEVITTPYSFVATSHALLHSNITPVFVDIEPNTYNIDPSKIEAAITKKTSAILPVHVYGRPCNHKEIQKIADKYNIPVIYDAAHAFAVKENNQSILNEGKLSILSFHATKTYSTIEGGAIICHTKEMKEKLDRYKNFGYTNETEINELGFNAKLNEVQAAFGLATLNYIDEAIDKRKEVSDFYYTHLNNISGITLPNIPENLIWNYSYYPIIIDQNVYGKSRDELYLKLKENNIISRRYFYPLITDFNIYSQYKVETPIAKKISESVICLPIHHLLSDNDLNKIISIIKNNENK</sequence>
<dbReference type="PANTHER" id="PTHR30244:SF9">
    <property type="entry name" value="PROTEIN RV3402C"/>
    <property type="match status" value="1"/>
</dbReference>
<dbReference type="InterPro" id="IPR015422">
    <property type="entry name" value="PyrdxlP-dep_Trfase_small"/>
</dbReference>
<comment type="similarity">
    <text evidence="2 3">Belongs to the DegT/DnrJ/EryC1 family.</text>
</comment>
<comment type="caution">
    <text evidence="4">The sequence shown here is derived from an EMBL/GenBank/DDBJ whole genome shotgun (WGS) entry which is preliminary data.</text>
</comment>
<dbReference type="PANTHER" id="PTHR30244">
    <property type="entry name" value="TRANSAMINASE"/>
    <property type="match status" value="1"/>
</dbReference>
<keyword evidence="4" id="KW-0032">Aminotransferase</keyword>
<organism evidence="4 5">
    <name type="scientific">Proteus alimentorum</name>
    <dbReference type="NCBI Taxonomy" id="1973495"/>
    <lineage>
        <taxon>Bacteria</taxon>
        <taxon>Pseudomonadati</taxon>
        <taxon>Pseudomonadota</taxon>
        <taxon>Gammaproteobacteria</taxon>
        <taxon>Enterobacterales</taxon>
        <taxon>Morganellaceae</taxon>
        <taxon>Proteus</taxon>
    </lineage>
</organism>
<dbReference type="GO" id="GO:0008483">
    <property type="term" value="F:transaminase activity"/>
    <property type="evidence" value="ECO:0007669"/>
    <property type="project" value="UniProtKB-KW"/>
</dbReference>
<dbReference type="InterPro" id="IPR015424">
    <property type="entry name" value="PyrdxlP-dep_Trfase"/>
</dbReference>
<name>A0ABS0IQN4_9GAMM</name>
<dbReference type="Gene3D" id="3.40.640.10">
    <property type="entry name" value="Type I PLP-dependent aspartate aminotransferase-like (Major domain)"/>
    <property type="match status" value="1"/>
</dbReference>
<protein>
    <submittedName>
        <fullName evidence="4">DegT/DnrJ/EryC1/StrS family aminotransferase</fullName>
    </submittedName>
</protein>
<dbReference type="PIRSF" id="PIRSF000390">
    <property type="entry name" value="PLP_StrS"/>
    <property type="match status" value="1"/>
</dbReference>
<dbReference type="Gene3D" id="3.90.1150.10">
    <property type="entry name" value="Aspartate Aminotransferase, domain 1"/>
    <property type="match status" value="1"/>
</dbReference>
<gene>
    <name evidence="4" type="ORF">I4902_03420</name>
</gene>
<evidence type="ECO:0000313" key="5">
    <source>
        <dbReference type="Proteomes" id="UP000614721"/>
    </source>
</evidence>
<dbReference type="InterPro" id="IPR015421">
    <property type="entry name" value="PyrdxlP-dep_Trfase_major"/>
</dbReference>
<dbReference type="EMBL" id="JADSJP010000004">
    <property type="protein sequence ID" value="MBG2878318.1"/>
    <property type="molecule type" value="Genomic_DNA"/>
</dbReference>
<dbReference type="CDD" id="cd00616">
    <property type="entry name" value="AHBA_syn"/>
    <property type="match status" value="1"/>
</dbReference>
<evidence type="ECO:0000256" key="2">
    <source>
        <dbReference type="ARBA" id="ARBA00037999"/>
    </source>
</evidence>